<dbReference type="EMBL" id="JBFAKC010000003">
    <property type="protein sequence ID" value="MEV0707500.1"/>
    <property type="molecule type" value="Genomic_DNA"/>
</dbReference>
<evidence type="ECO:0000313" key="2">
    <source>
        <dbReference type="Proteomes" id="UP001551695"/>
    </source>
</evidence>
<dbReference type="RefSeq" id="WP_109525436.1">
    <property type="nucleotide sequence ID" value="NZ_JBEXKW010000002.1"/>
</dbReference>
<gene>
    <name evidence="1" type="ORF">AB0I48_08065</name>
</gene>
<comment type="caution">
    <text evidence="1">The sequence shown here is derived from an EMBL/GenBank/DDBJ whole genome shotgun (WGS) entry which is preliminary data.</text>
</comment>
<keyword evidence="2" id="KW-1185">Reference proteome</keyword>
<reference evidence="1 2" key="1">
    <citation type="submission" date="2024-06" db="EMBL/GenBank/DDBJ databases">
        <title>The Natural Products Discovery Center: Release of the First 8490 Sequenced Strains for Exploring Actinobacteria Biosynthetic Diversity.</title>
        <authorList>
            <person name="Kalkreuter E."/>
            <person name="Kautsar S.A."/>
            <person name="Yang D."/>
            <person name="Bader C.D."/>
            <person name="Teijaro C.N."/>
            <person name="Fluegel L."/>
            <person name="Davis C.M."/>
            <person name="Simpson J.R."/>
            <person name="Lauterbach L."/>
            <person name="Steele A.D."/>
            <person name="Gui C."/>
            <person name="Meng S."/>
            <person name="Li G."/>
            <person name="Viehrig K."/>
            <person name="Ye F."/>
            <person name="Su P."/>
            <person name="Kiefer A.F."/>
            <person name="Nichols A."/>
            <person name="Cepeda A.J."/>
            <person name="Yan W."/>
            <person name="Fan B."/>
            <person name="Jiang Y."/>
            <person name="Adhikari A."/>
            <person name="Zheng C.-J."/>
            <person name="Schuster L."/>
            <person name="Cowan T.M."/>
            <person name="Smanski M.J."/>
            <person name="Chevrette M.G."/>
            <person name="De Carvalho L.P.S."/>
            <person name="Shen B."/>
        </authorList>
    </citation>
    <scope>NUCLEOTIDE SEQUENCE [LARGE SCALE GENOMIC DNA]</scope>
    <source>
        <strain evidence="1 2">NPDC050403</strain>
    </source>
</reference>
<evidence type="ECO:0000313" key="1">
    <source>
        <dbReference type="EMBL" id="MEV0707500.1"/>
    </source>
</evidence>
<accession>A0ABV3FQ32</accession>
<protein>
    <recommendedName>
        <fullName evidence="3">WXG100 family type VII secretion target</fullName>
    </recommendedName>
</protein>
<sequence>MGRFENYEEKFRTAGSDTGKVHDTVSRLANAVHTAMAVGPAAWGPDKFGSKFADGPEGFRTSMTNMVTGTENMAGSFRSMSEGQYRAADAVQRQEQASREGFEQI</sequence>
<dbReference type="Proteomes" id="UP001551695">
    <property type="component" value="Unassembled WGS sequence"/>
</dbReference>
<organism evidence="1 2">
    <name type="scientific">Nocardia aurea</name>
    <dbReference type="NCBI Taxonomy" id="2144174"/>
    <lineage>
        <taxon>Bacteria</taxon>
        <taxon>Bacillati</taxon>
        <taxon>Actinomycetota</taxon>
        <taxon>Actinomycetes</taxon>
        <taxon>Mycobacteriales</taxon>
        <taxon>Nocardiaceae</taxon>
        <taxon>Nocardia</taxon>
    </lineage>
</organism>
<proteinExistence type="predicted"/>
<name>A0ABV3FQ32_9NOCA</name>
<evidence type="ECO:0008006" key="3">
    <source>
        <dbReference type="Google" id="ProtNLM"/>
    </source>
</evidence>